<evidence type="ECO:0000313" key="3">
    <source>
        <dbReference type="Proteomes" id="UP000198850"/>
    </source>
</evidence>
<sequence length="405" mass="43532">MSLNKIKVLIANSETIKCLYYNKLLTSADVSNQIVKSIPYAIKVLNDLKKNGYVEEMGLASSSGGRKPLNYSLISDSFYLVSVAMDQFSARMVVVDMNNNFVTDIIRYEFDIFNLKPDQLVGYINQFIEGSKISKSAILGIGLTMPGFIDTEMGINYTYMNTAGQPLAAYLQQQISIPVFLDNDSTAIALAEQKFGVAAPMKNVMVLNLGWGIGLGMILNNKIFRGNNGLAGEFSHIPLFKNGKLCNCGKRGCLETEASLIAVTAIAKEGISNGQTTSLSGYADVDADAIINEAIKGDVFSVKLISEAAYHVGEGLAILIHLMNPGAIVLSGKGSVVGKLWLSPIQQAINEHCIPLLINFTEIKVSNLNTKAQLIGGAALIVENFGKALGDKLNAIEMGSLEKAG</sequence>
<dbReference type="STRING" id="425514.SAMN05443550_107202"/>
<evidence type="ECO:0000313" key="2">
    <source>
        <dbReference type="EMBL" id="SEA96486.1"/>
    </source>
</evidence>
<dbReference type="GO" id="GO:0016301">
    <property type="term" value="F:kinase activity"/>
    <property type="evidence" value="ECO:0007669"/>
    <property type="project" value="UniProtKB-KW"/>
</dbReference>
<keyword evidence="2" id="KW-0808">Transferase</keyword>
<protein>
    <submittedName>
        <fullName evidence="2">Sugar kinase of the NBD/HSP70 family, may contain an N-terminal HTH domain</fullName>
    </submittedName>
</protein>
<name>A0A1H4FGR3_9SPHI</name>
<dbReference type="OrthoDB" id="9810372at2"/>
<organism evidence="2 3">
    <name type="scientific">Pedobacter hartonius</name>
    <dbReference type="NCBI Taxonomy" id="425514"/>
    <lineage>
        <taxon>Bacteria</taxon>
        <taxon>Pseudomonadati</taxon>
        <taxon>Bacteroidota</taxon>
        <taxon>Sphingobacteriia</taxon>
        <taxon>Sphingobacteriales</taxon>
        <taxon>Sphingobacteriaceae</taxon>
        <taxon>Pedobacter</taxon>
    </lineage>
</organism>
<keyword evidence="3" id="KW-1185">Reference proteome</keyword>
<dbReference type="Proteomes" id="UP000198850">
    <property type="component" value="Unassembled WGS sequence"/>
</dbReference>
<dbReference type="Gene3D" id="3.30.420.40">
    <property type="match status" value="2"/>
</dbReference>
<keyword evidence="2" id="KW-0418">Kinase</keyword>
<dbReference type="InterPro" id="IPR000600">
    <property type="entry name" value="ROK"/>
</dbReference>
<dbReference type="PANTHER" id="PTHR18964:SF149">
    <property type="entry name" value="BIFUNCTIONAL UDP-N-ACETYLGLUCOSAMINE 2-EPIMERASE_N-ACETYLMANNOSAMINE KINASE"/>
    <property type="match status" value="1"/>
</dbReference>
<dbReference type="InterPro" id="IPR043129">
    <property type="entry name" value="ATPase_NBD"/>
</dbReference>
<evidence type="ECO:0000256" key="1">
    <source>
        <dbReference type="ARBA" id="ARBA00006479"/>
    </source>
</evidence>
<accession>A0A1H4FGR3</accession>
<dbReference type="PANTHER" id="PTHR18964">
    <property type="entry name" value="ROK (REPRESSOR, ORF, KINASE) FAMILY"/>
    <property type="match status" value="1"/>
</dbReference>
<comment type="similarity">
    <text evidence="1">Belongs to the ROK (NagC/XylR) family.</text>
</comment>
<dbReference type="AlphaFoldDB" id="A0A1H4FGR3"/>
<dbReference type="RefSeq" id="WP_090557677.1">
    <property type="nucleotide sequence ID" value="NZ_FNRA01000007.1"/>
</dbReference>
<proteinExistence type="inferred from homology"/>
<gene>
    <name evidence="2" type="ORF">SAMN05443550_107202</name>
</gene>
<dbReference type="EMBL" id="FNRA01000007">
    <property type="protein sequence ID" value="SEA96486.1"/>
    <property type="molecule type" value="Genomic_DNA"/>
</dbReference>
<reference evidence="2 3" key="1">
    <citation type="submission" date="2016-10" db="EMBL/GenBank/DDBJ databases">
        <authorList>
            <person name="de Groot N.N."/>
        </authorList>
    </citation>
    <scope>NUCLEOTIDE SEQUENCE [LARGE SCALE GENOMIC DNA]</scope>
    <source>
        <strain evidence="2 3">DSM 19033</strain>
    </source>
</reference>
<dbReference type="SUPFAM" id="SSF53067">
    <property type="entry name" value="Actin-like ATPase domain"/>
    <property type="match status" value="1"/>
</dbReference>
<dbReference type="Pfam" id="PF00480">
    <property type="entry name" value="ROK"/>
    <property type="match status" value="1"/>
</dbReference>